<feature type="non-terminal residue" evidence="3">
    <location>
        <position position="193"/>
    </location>
</feature>
<dbReference type="Proteomes" id="UP000233551">
    <property type="component" value="Unassembled WGS sequence"/>
</dbReference>
<protein>
    <submittedName>
        <fullName evidence="3">Uncharacterized protein</fullName>
    </submittedName>
</protein>
<gene>
    <name evidence="3" type="ORF">CRG98_016599</name>
</gene>
<accession>A0A2I0K492</accession>
<feature type="region of interest" description="Disordered" evidence="1">
    <location>
        <begin position="107"/>
        <end position="158"/>
    </location>
</feature>
<feature type="compositionally biased region" description="Basic and acidic residues" evidence="1">
    <location>
        <begin position="7"/>
        <end position="19"/>
    </location>
</feature>
<proteinExistence type="predicted"/>
<comment type="caution">
    <text evidence="3">The sequence shown here is derived from an EMBL/GenBank/DDBJ whole genome shotgun (WGS) entry which is preliminary data.</text>
</comment>
<keyword evidence="2" id="KW-0812">Transmembrane</keyword>
<keyword evidence="4" id="KW-1185">Reference proteome</keyword>
<feature type="region of interest" description="Disordered" evidence="1">
    <location>
        <begin position="1"/>
        <end position="43"/>
    </location>
</feature>
<reference evidence="3 4" key="1">
    <citation type="submission" date="2017-11" db="EMBL/GenBank/DDBJ databases">
        <title>De-novo sequencing of pomegranate (Punica granatum L.) genome.</title>
        <authorList>
            <person name="Akparov Z."/>
            <person name="Amiraslanov A."/>
            <person name="Hajiyeva S."/>
            <person name="Abbasov M."/>
            <person name="Kaur K."/>
            <person name="Hamwieh A."/>
            <person name="Solovyev V."/>
            <person name="Salamov A."/>
            <person name="Braich B."/>
            <person name="Kosarev P."/>
            <person name="Mahmoud A."/>
            <person name="Hajiyev E."/>
            <person name="Babayeva S."/>
            <person name="Izzatullayeva V."/>
            <person name="Mammadov A."/>
            <person name="Mammadov A."/>
            <person name="Sharifova S."/>
            <person name="Ojaghi J."/>
            <person name="Eynullazada K."/>
            <person name="Bayramov B."/>
            <person name="Abdulazimova A."/>
            <person name="Shahmuradov I."/>
        </authorList>
    </citation>
    <scope>NUCLEOTIDE SEQUENCE [LARGE SCALE GENOMIC DNA]</scope>
    <source>
        <strain evidence="4">cv. AG2017</strain>
        <tissue evidence="3">Leaf</tissue>
    </source>
</reference>
<evidence type="ECO:0000313" key="4">
    <source>
        <dbReference type="Proteomes" id="UP000233551"/>
    </source>
</evidence>
<sequence>MGAEEPVVERERGGGGDKKDEEEEEVMEPSTGGGGGAGEEERVEQVVRDVEKGEMGYQEEVVGSMRNVDNPTQTQTQTQTQTDYHASMMQSLNPTNPLRIVINGRTRVATPSPAPPGRTRVATPSPAPSGRTRGPTPSPAPSQPSVARSTPTPQQSSIVSLNSRGYTNKFSLFLFLLHMVAAIGLVCFLLFKG</sequence>
<keyword evidence="2" id="KW-1133">Transmembrane helix</keyword>
<dbReference type="EMBL" id="PGOL01000914">
    <property type="protein sequence ID" value="PKI62960.1"/>
    <property type="molecule type" value="Genomic_DNA"/>
</dbReference>
<evidence type="ECO:0000256" key="2">
    <source>
        <dbReference type="SAM" id="Phobius"/>
    </source>
</evidence>
<feature type="transmembrane region" description="Helical" evidence="2">
    <location>
        <begin position="170"/>
        <end position="191"/>
    </location>
</feature>
<dbReference type="STRING" id="22663.A0A2I0K492"/>
<evidence type="ECO:0000313" key="3">
    <source>
        <dbReference type="EMBL" id="PKI62960.1"/>
    </source>
</evidence>
<evidence type="ECO:0000256" key="1">
    <source>
        <dbReference type="SAM" id="MobiDB-lite"/>
    </source>
</evidence>
<keyword evidence="2" id="KW-0472">Membrane</keyword>
<dbReference type="AlphaFoldDB" id="A0A2I0K492"/>
<organism evidence="3 4">
    <name type="scientific">Punica granatum</name>
    <name type="common">Pomegranate</name>
    <dbReference type="NCBI Taxonomy" id="22663"/>
    <lineage>
        <taxon>Eukaryota</taxon>
        <taxon>Viridiplantae</taxon>
        <taxon>Streptophyta</taxon>
        <taxon>Embryophyta</taxon>
        <taxon>Tracheophyta</taxon>
        <taxon>Spermatophyta</taxon>
        <taxon>Magnoliopsida</taxon>
        <taxon>eudicotyledons</taxon>
        <taxon>Gunneridae</taxon>
        <taxon>Pentapetalae</taxon>
        <taxon>rosids</taxon>
        <taxon>malvids</taxon>
        <taxon>Myrtales</taxon>
        <taxon>Lythraceae</taxon>
        <taxon>Punica</taxon>
    </lineage>
</organism>
<name>A0A2I0K492_PUNGR</name>
<feature type="compositionally biased region" description="Polar residues" evidence="1">
    <location>
        <begin position="143"/>
        <end position="158"/>
    </location>
</feature>